<proteinExistence type="predicted"/>
<dbReference type="AlphaFoldDB" id="A0A1D7QBJ5"/>
<dbReference type="EMBL" id="CP017141">
    <property type="protein sequence ID" value="AOM76066.1"/>
    <property type="molecule type" value="Genomic_DNA"/>
</dbReference>
<dbReference type="KEGG" id="psty:BFS30_02120"/>
<accession>A0A1D7QBJ5</accession>
<name>A0A1D7QBJ5_9SPHI</name>
<reference evidence="1 2" key="1">
    <citation type="submission" date="2016-08" db="EMBL/GenBank/DDBJ databases">
        <authorList>
            <person name="Seilhamer J.J."/>
        </authorList>
    </citation>
    <scope>NUCLEOTIDE SEQUENCE [LARGE SCALE GENOMIC DNA]</scope>
    <source>
        <strain evidence="1 2">DX4</strain>
    </source>
</reference>
<sequence>MANWYSYNGVGDPTVTSSYRLMSVKPTCVTGSVRVCAIYLDDTTAVPSDIETTVLAYIANSQGTQSSQPGGGAKRFVYVKGS</sequence>
<organism evidence="1 2">
    <name type="scientific">Pedobacter steynii</name>
    <dbReference type="NCBI Taxonomy" id="430522"/>
    <lineage>
        <taxon>Bacteria</taxon>
        <taxon>Pseudomonadati</taxon>
        <taxon>Bacteroidota</taxon>
        <taxon>Sphingobacteriia</taxon>
        <taxon>Sphingobacteriales</taxon>
        <taxon>Sphingobacteriaceae</taxon>
        <taxon>Pedobacter</taxon>
    </lineage>
</organism>
<dbReference type="Proteomes" id="UP000094313">
    <property type="component" value="Chromosome"/>
</dbReference>
<gene>
    <name evidence="1" type="ORF">BFS30_02120</name>
</gene>
<evidence type="ECO:0000313" key="2">
    <source>
        <dbReference type="Proteomes" id="UP000094313"/>
    </source>
</evidence>
<protein>
    <submittedName>
        <fullName evidence="1">Uncharacterized protein</fullName>
    </submittedName>
</protein>
<evidence type="ECO:0000313" key="1">
    <source>
        <dbReference type="EMBL" id="AOM76066.1"/>
    </source>
</evidence>
<keyword evidence="2" id="KW-1185">Reference proteome</keyword>